<reference evidence="2 3" key="1">
    <citation type="submission" date="2024-05" db="EMBL/GenBank/DDBJ databases">
        <authorList>
            <person name="Duchaud E."/>
        </authorList>
    </citation>
    <scope>NUCLEOTIDE SEQUENCE [LARGE SCALE GENOMIC DNA]</scope>
    <source>
        <strain evidence="2">Ena-SAMPLE-TAB-13-05-2024-13:56:06:370-140302</strain>
    </source>
</reference>
<evidence type="ECO:0000259" key="1">
    <source>
        <dbReference type="Pfam" id="PF01593"/>
    </source>
</evidence>
<proteinExistence type="predicted"/>
<dbReference type="PANTHER" id="PTHR42841">
    <property type="entry name" value="AMINE OXIDASE"/>
    <property type="match status" value="1"/>
</dbReference>
<dbReference type="Pfam" id="PF01593">
    <property type="entry name" value="Amino_oxidase"/>
    <property type="match status" value="1"/>
</dbReference>
<dbReference type="InterPro" id="IPR036188">
    <property type="entry name" value="FAD/NAD-bd_sf"/>
</dbReference>
<keyword evidence="3" id="KW-1185">Reference proteome</keyword>
<dbReference type="EMBL" id="CAXIXY010000005">
    <property type="protein sequence ID" value="CAL2089704.1"/>
    <property type="molecule type" value="Genomic_DNA"/>
</dbReference>
<organism evidence="2 3">
    <name type="scientific">Tenacibaculum platacis</name>
    <dbReference type="NCBI Taxonomy" id="3137852"/>
    <lineage>
        <taxon>Bacteria</taxon>
        <taxon>Pseudomonadati</taxon>
        <taxon>Bacteroidota</taxon>
        <taxon>Flavobacteriia</taxon>
        <taxon>Flavobacteriales</taxon>
        <taxon>Flavobacteriaceae</taxon>
        <taxon>Tenacibaculum</taxon>
    </lineage>
</organism>
<dbReference type="Gene3D" id="3.50.50.60">
    <property type="entry name" value="FAD/NAD(P)-binding domain"/>
    <property type="match status" value="2"/>
</dbReference>
<dbReference type="SUPFAM" id="SSF51905">
    <property type="entry name" value="FAD/NAD(P)-binding domain"/>
    <property type="match status" value="1"/>
</dbReference>
<gene>
    <name evidence="2" type="ORF">T190607A01A_30375</name>
</gene>
<accession>A0ABP1ES95</accession>
<comment type="caution">
    <text evidence="2">The sequence shown here is derived from an EMBL/GenBank/DDBJ whole genome shotgun (WGS) entry which is preliminary data.</text>
</comment>
<feature type="domain" description="Amine oxidase" evidence="1">
    <location>
        <begin position="16"/>
        <end position="410"/>
    </location>
</feature>
<evidence type="ECO:0000313" key="2">
    <source>
        <dbReference type="EMBL" id="CAL2089704.1"/>
    </source>
</evidence>
<protein>
    <submittedName>
        <fullName evidence="2">Oxidoreductase</fullName>
    </submittedName>
</protein>
<dbReference type="InterPro" id="IPR002937">
    <property type="entry name" value="Amino_oxidase"/>
</dbReference>
<name>A0ABP1ES95_9FLAO</name>
<sequence>MASEKSKTIHIIGAGISGLIAAQILENHGYAPTVIEATDSEGGRVKTDTVHGYNLDHGFQVLLTSYPAAQKYLNYKDLDLQYFLPGATIFKNNSISTIGDAFRNFGLLIPTILSTKVSVSDKFKILKLNRILKQKSIEDIFSEKETTTLQYLEKFGFSQKTIQNFFIPFFSGIFLETKLSTSSRMFEFVYKMFGTGYAAIPKAGIGEIPKQLKNNLSATSFLFNTKVTSVDNKTITLSNGETLESDEIIIATDPAKFITSKNSKKIAWKSCQTLYFETNKSVIKKPIIGLVANEDSLINNIFYSTSLPNTHTAKKQLLSVTVVRNHNLHESLLVKQVTKELETLCGITNVNFLKAYDIAKALPERENLSYAPFSEEIKLDNHITLAGDYLCNGSLNAAMLSGELAAKTVIENLENQTIPLE</sequence>
<dbReference type="RefSeq" id="WP_348712785.1">
    <property type="nucleotide sequence ID" value="NZ_CAXIXY010000005.1"/>
</dbReference>
<dbReference type="Proteomes" id="UP001497416">
    <property type="component" value="Unassembled WGS sequence"/>
</dbReference>
<evidence type="ECO:0000313" key="3">
    <source>
        <dbReference type="Proteomes" id="UP001497416"/>
    </source>
</evidence>